<organism evidence="1 2">
    <name type="scientific">Collybiopsis luxurians FD-317 M1</name>
    <dbReference type="NCBI Taxonomy" id="944289"/>
    <lineage>
        <taxon>Eukaryota</taxon>
        <taxon>Fungi</taxon>
        <taxon>Dikarya</taxon>
        <taxon>Basidiomycota</taxon>
        <taxon>Agaricomycotina</taxon>
        <taxon>Agaricomycetes</taxon>
        <taxon>Agaricomycetidae</taxon>
        <taxon>Agaricales</taxon>
        <taxon>Marasmiineae</taxon>
        <taxon>Omphalotaceae</taxon>
        <taxon>Collybiopsis</taxon>
        <taxon>Collybiopsis luxurians</taxon>
    </lineage>
</organism>
<protein>
    <submittedName>
        <fullName evidence="1">Uncharacterized protein</fullName>
    </submittedName>
</protein>
<dbReference type="EMBL" id="KN834771">
    <property type="protein sequence ID" value="KIK61526.1"/>
    <property type="molecule type" value="Genomic_DNA"/>
</dbReference>
<evidence type="ECO:0000313" key="2">
    <source>
        <dbReference type="Proteomes" id="UP000053593"/>
    </source>
</evidence>
<gene>
    <name evidence="1" type="ORF">GYMLUDRAFT_43083</name>
</gene>
<accession>A0A0D0C016</accession>
<dbReference type="AlphaFoldDB" id="A0A0D0C016"/>
<reference evidence="1 2" key="1">
    <citation type="submission" date="2014-04" db="EMBL/GenBank/DDBJ databases">
        <title>Evolutionary Origins and Diversification of the Mycorrhizal Mutualists.</title>
        <authorList>
            <consortium name="DOE Joint Genome Institute"/>
            <consortium name="Mycorrhizal Genomics Consortium"/>
            <person name="Kohler A."/>
            <person name="Kuo A."/>
            <person name="Nagy L.G."/>
            <person name="Floudas D."/>
            <person name="Copeland A."/>
            <person name="Barry K.W."/>
            <person name="Cichocki N."/>
            <person name="Veneault-Fourrey C."/>
            <person name="LaButti K."/>
            <person name="Lindquist E.A."/>
            <person name="Lipzen A."/>
            <person name="Lundell T."/>
            <person name="Morin E."/>
            <person name="Murat C."/>
            <person name="Riley R."/>
            <person name="Ohm R."/>
            <person name="Sun H."/>
            <person name="Tunlid A."/>
            <person name="Henrissat B."/>
            <person name="Grigoriev I.V."/>
            <person name="Hibbett D.S."/>
            <person name="Martin F."/>
        </authorList>
    </citation>
    <scope>NUCLEOTIDE SEQUENCE [LARGE SCALE GENOMIC DNA]</scope>
    <source>
        <strain evidence="1 2">FD-317 M1</strain>
    </source>
</reference>
<evidence type="ECO:0000313" key="1">
    <source>
        <dbReference type="EMBL" id="KIK61526.1"/>
    </source>
</evidence>
<keyword evidence="2" id="KW-1185">Reference proteome</keyword>
<proteinExistence type="predicted"/>
<dbReference type="Proteomes" id="UP000053593">
    <property type="component" value="Unassembled WGS sequence"/>
</dbReference>
<dbReference type="HOGENOM" id="CLU_2359963_0_0_1"/>
<name>A0A0D0C016_9AGAR</name>
<sequence length="98" mass="11280">MTGGVFTLQFIRFLRARARIRIRVRYICSPAVCVPYAHVMTVREKRKRTEEAEAELGAEVDTDGHWRNKRPQAPTFIPPLLPLVKHETFIVKEHAPAS</sequence>